<accession>A0AAD9BY46</accession>
<name>A0AAD9BY46_DISEL</name>
<evidence type="ECO:0000313" key="2">
    <source>
        <dbReference type="Proteomes" id="UP001228049"/>
    </source>
</evidence>
<reference evidence="1" key="1">
    <citation type="submission" date="2023-04" db="EMBL/GenBank/DDBJ databases">
        <title>Chromosome-level genome of Chaenocephalus aceratus.</title>
        <authorList>
            <person name="Park H."/>
        </authorList>
    </citation>
    <scope>NUCLEOTIDE SEQUENCE</scope>
    <source>
        <strain evidence="1">DE</strain>
        <tissue evidence="1">Muscle</tissue>
    </source>
</reference>
<protein>
    <submittedName>
        <fullName evidence="1">Erythroid differentiation-related factor 1</fullName>
    </submittedName>
</protein>
<proteinExistence type="predicted"/>
<organism evidence="1 2">
    <name type="scientific">Dissostichus eleginoides</name>
    <name type="common">Patagonian toothfish</name>
    <name type="synonym">Dissostichus amissus</name>
    <dbReference type="NCBI Taxonomy" id="100907"/>
    <lineage>
        <taxon>Eukaryota</taxon>
        <taxon>Metazoa</taxon>
        <taxon>Chordata</taxon>
        <taxon>Craniata</taxon>
        <taxon>Vertebrata</taxon>
        <taxon>Euteleostomi</taxon>
        <taxon>Actinopterygii</taxon>
        <taxon>Neopterygii</taxon>
        <taxon>Teleostei</taxon>
        <taxon>Neoteleostei</taxon>
        <taxon>Acanthomorphata</taxon>
        <taxon>Eupercaria</taxon>
        <taxon>Perciformes</taxon>
        <taxon>Notothenioidei</taxon>
        <taxon>Nototheniidae</taxon>
        <taxon>Dissostichus</taxon>
    </lineage>
</organism>
<dbReference type="EMBL" id="JASDAP010000015">
    <property type="protein sequence ID" value="KAK1891107.1"/>
    <property type="molecule type" value="Genomic_DNA"/>
</dbReference>
<feature type="non-terminal residue" evidence="1">
    <location>
        <position position="50"/>
    </location>
</feature>
<comment type="caution">
    <text evidence="1">The sequence shown here is derived from an EMBL/GenBank/DDBJ whole genome shotgun (WGS) entry which is preliminary data.</text>
</comment>
<keyword evidence="2" id="KW-1185">Reference proteome</keyword>
<gene>
    <name evidence="1" type="ORF">KUDE01_009935</name>
</gene>
<dbReference type="AlphaFoldDB" id="A0AAD9BY46"/>
<dbReference type="Proteomes" id="UP001228049">
    <property type="component" value="Unassembled WGS sequence"/>
</dbReference>
<sequence>ITTTGLPVQSWQAQSQSMISVQSRRAEGPSWPVPIWSGPSVCSTQAQCTV</sequence>
<feature type="non-terminal residue" evidence="1">
    <location>
        <position position="1"/>
    </location>
</feature>
<evidence type="ECO:0000313" key="1">
    <source>
        <dbReference type="EMBL" id="KAK1891107.1"/>
    </source>
</evidence>